<evidence type="ECO:0000313" key="3">
    <source>
        <dbReference type="EMBL" id="QHT87712.1"/>
    </source>
</evidence>
<feature type="region of interest" description="Disordered" evidence="1">
    <location>
        <begin position="29"/>
        <end position="72"/>
    </location>
</feature>
<keyword evidence="2" id="KW-0472">Membrane</keyword>
<keyword evidence="2" id="KW-1133">Transmembrane helix</keyword>
<dbReference type="AlphaFoldDB" id="A0A6C0I4J6"/>
<organism evidence="3">
    <name type="scientific">viral metagenome</name>
    <dbReference type="NCBI Taxonomy" id="1070528"/>
    <lineage>
        <taxon>unclassified sequences</taxon>
        <taxon>metagenomes</taxon>
        <taxon>organismal metagenomes</taxon>
    </lineage>
</organism>
<accession>A0A6C0I4J6</accession>
<evidence type="ECO:0000256" key="1">
    <source>
        <dbReference type="SAM" id="MobiDB-lite"/>
    </source>
</evidence>
<sequence length="104" mass="11149">MDFQFGQVPAAAYGFIGLTAAVMAYATLSDSDNNKSSGSSNKDETEESNYLTMPIQKGGNNKRKNVTKRSSTPITISDIVPASILNMVTPKKGKGKRKGKNKTC</sequence>
<reference evidence="3" key="1">
    <citation type="journal article" date="2020" name="Nature">
        <title>Giant virus diversity and host interactions through global metagenomics.</title>
        <authorList>
            <person name="Schulz F."/>
            <person name="Roux S."/>
            <person name="Paez-Espino D."/>
            <person name="Jungbluth S."/>
            <person name="Walsh D.A."/>
            <person name="Denef V.J."/>
            <person name="McMahon K.D."/>
            <person name="Konstantinidis K.T."/>
            <person name="Eloe-Fadrosh E.A."/>
            <person name="Kyrpides N.C."/>
            <person name="Woyke T."/>
        </authorList>
    </citation>
    <scope>NUCLEOTIDE SEQUENCE</scope>
    <source>
        <strain evidence="3">GVMAG-M-3300023184-190</strain>
    </source>
</reference>
<protein>
    <submittedName>
        <fullName evidence="3">Uncharacterized protein</fullName>
    </submittedName>
</protein>
<proteinExistence type="predicted"/>
<keyword evidence="2" id="KW-0812">Transmembrane</keyword>
<dbReference type="EMBL" id="MN740099">
    <property type="protein sequence ID" value="QHT87712.1"/>
    <property type="molecule type" value="Genomic_DNA"/>
</dbReference>
<evidence type="ECO:0000256" key="2">
    <source>
        <dbReference type="SAM" id="Phobius"/>
    </source>
</evidence>
<name>A0A6C0I4J6_9ZZZZ</name>
<feature type="transmembrane region" description="Helical" evidence="2">
    <location>
        <begin position="6"/>
        <end position="28"/>
    </location>
</feature>
<feature type="compositionally biased region" description="Low complexity" evidence="1">
    <location>
        <begin position="29"/>
        <end position="40"/>
    </location>
</feature>